<name>A0ACB8A5A4_9AGAM</name>
<reference evidence="1" key="1">
    <citation type="journal article" date="2021" name="New Phytol.">
        <title>Evolutionary innovations through gain and loss of genes in the ectomycorrhizal Boletales.</title>
        <authorList>
            <person name="Wu G."/>
            <person name="Miyauchi S."/>
            <person name="Morin E."/>
            <person name="Kuo A."/>
            <person name="Drula E."/>
            <person name="Varga T."/>
            <person name="Kohler A."/>
            <person name="Feng B."/>
            <person name="Cao Y."/>
            <person name="Lipzen A."/>
            <person name="Daum C."/>
            <person name="Hundley H."/>
            <person name="Pangilinan J."/>
            <person name="Johnson J."/>
            <person name="Barry K."/>
            <person name="LaButti K."/>
            <person name="Ng V."/>
            <person name="Ahrendt S."/>
            <person name="Min B."/>
            <person name="Choi I.G."/>
            <person name="Park H."/>
            <person name="Plett J.M."/>
            <person name="Magnuson J."/>
            <person name="Spatafora J.W."/>
            <person name="Nagy L.G."/>
            <person name="Henrissat B."/>
            <person name="Grigoriev I.V."/>
            <person name="Yang Z.L."/>
            <person name="Xu J."/>
            <person name="Martin F.M."/>
        </authorList>
    </citation>
    <scope>NUCLEOTIDE SEQUENCE</scope>
    <source>
        <strain evidence="1">ATCC 28755</strain>
    </source>
</reference>
<protein>
    <submittedName>
        <fullName evidence="1">Uncharacterized protein</fullName>
    </submittedName>
</protein>
<gene>
    <name evidence="1" type="ORF">BJ138DRAFT_1157727</name>
</gene>
<sequence>MAAIFGSLGYFLAILLACMSMLALASPIPFVITGVENIAQFEDIIARELVSSGNIPETSRAARRDDSEFDTTINGENDANIEPRICRFGCI</sequence>
<keyword evidence="2" id="KW-1185">Reference proteome</keyword>
<dbReference type="Proteomes" id="UP000790377">
    <property type="component" value="Unassembled WGS sequence"/>
</dbReference>
<proteinExistence type="predicted"/>
<comment type="caution">
    <text evidence="1">The sequence shown here is derived from an EMBL/GenBank/DDBJ whole genome shotgun (WGS) entry which is preliminary data.</text>
</comment>
<evidence type="ECO:0000313" key="1">
    <source>
        <dbReference type="EMBL" id="KAH7908414.1"/>
    </source>
</evidence>
<organism evidence="1 2">
    <name type="scientific">Hygrophoropsis aurantiaca</name>
    <dbReference type="NCBI Taxonomy" id="72124"/>
    <lineage>
        <taxon>Eukaryota</taxon>
        <taxon>Fungi</taxon>
        <taxon>Dikarya</taxon>
        <taxon>Basidiomycota</taxon>
        <taxon>Agaricomycotina</taxon>
        <taxon>Agaricomycetes</taxon>
        <taxon>Agaricomycetidae</taxon>
        <taxon>Boletales</taxon>
        <taxon>Coniophorineae</taxon>
        <taxon>Hygrophoropsidaceae</taxon>
        <taxon>Hygrophoropsis</taxon>
    </lineage>
</organism>
<dbReference type="EMBL" id="MU267824">
    <property type="protein sequence ID" value="KAH7908414.1"/>
    <property type="molecule type" value="Genomic_DNA"/>
</dbReference>
<evidence type="ECO:0000313" key="2">
    <source>
        <dbReference type="Proteomes" id="UP000790377"/>
    </source>
</evidence>
<accession>A0ACB8A5A4</accession>